<feature type="repeat" description="TPR" evidence="3">
    <location>
        <begin position="70"/>
        <end position="103"/>
    </location>
</feature>
<dbReference type="InterPro" id="IPR019734">
    <property type="entry name" value="TPR_rpt"/>
</dbReference>
<protein>
    <submittedName>
        <fullName evidence="5">Uncharacterized protein</fullName>
    </submittedName>
</protein>
<feature type="repeat" description="TPR" evidence="3">
    <location>
        <begin position="169"/>
        <end position="202"/>
    </location>
</feature>
<evidence type="ECO:0000313" key="5">
    <source>
        <dbReference type="EMBL" id="GBC63829.1"/>
    </source>
</evidence>
<dbReference type="Pfam" id="PF13432">
    <property type="entry name" value="TPR_16"/>
    <property type="match status" value="1"/>
</dbReference>
<evidence type="ECO:0000313" key="6">
    <source>
        <dbReference type="Proteomes" id="UP000288096"/>
    </source>
</evidence>
<evidence type="ECO:0000256" key="3">
    <source>
        <dbReference type="PROSITE-ProRule" id="PRU00339"/>
    </source>
</evidence>
<dbReference type="OrthoDB" id="5469454at2"/>
<name>A0A401G3L4_9BACT</name>
<dbReference type="Proteomes" id="UP000288096">
    <property type="component" value="Unassembled WGS sequence"/>
</dbReference>
<dbReference type="Pfam" id="PF13181">
    <property type="entry name" value="TPR_8"/>
    <property type="match status" value="1"/>
</dbReference>
<dbReference type="PANTHER" id="PTHR44858">
    <property type="entry name" value="TETRATRICOPEPTIDE REPEAT PROTEIN 6"/>
    <property type="match status" value="1"/>
</dbReference>
<reference evidence="6" key="1">
    <citation type="submission" date="2017-11" db="EMBL/GenBank/DDBJ databases">
        <authorList>
            <person name="Watanabe M."/>
            <person name="Kojima H."/>
        </authorList>
    </citation>
    <scope>NUCLEOTIDE SEQUENCE [LARGE SCALE GENOMIC DNA]</scope>
    <source>
        <strain evidence="6">Tokyo 01</strain>
    </source>
</reference>
<sequence>MTSKRSNKKAKKAAKRKVQTRKQKHLQAEQRSRFLIEDVVDEAMQRIEEGDFRTAERILSKLKKKHGGNPLIFYGLGVLEAFKENFSRAIGYFNSATDLRPDLVEAHFNKAVAYQQDADISNAIRAFQKVVEYGEPDNDLVEAAQDKLDIYGKTMKEMYNLTIETFTEAQDLFEAGFALMDNREWEKAIGKFQQAIEKNPHFSQPYGNMGMCYGFLGEKQKSLDALDRALEIDPGYEPAIFNRMAVEALEEGQKLNVPMKEIRYKGVS</sequence>
<dbReference type="Gene3D" id="1.25.40.10">
    <property type="entry name" value="Tetratricopeptide repeat domain"/>
    <property type="match status" value="2"/>
</dbReference>
<accession>A0A401G3L4</accession>
<feature type="repeat" description="TPR" evidence="3">
    <location>
        <begin position="104"/>
        <end position="137"/>
    </location>
</feature>
<feature type="region of interest" description="Disordered" evidence="4">
    <location>
        <begin position="1"/>
        <end position="27"/>
    </location>
</feature>
<feature type="repeat" description="TPR" evidence="3">
    <location>
        <begin position="203"/>
        <end position="236"/>
    </location>
</feature>
<dbReference type="PANTHER" id="PTHR44858:SF1">
    <property type="entry name" value="UDP-N-ACETYLGLUCOSAMINE--PEPTIDE N-ACETYLGLUCOSAMINYLTRANSFERASE SPINDLY-RELATED"/>
    <property type="match status" value="1"/>
</dbReference>
<dbReference type="RefSeq" id="WP_124330866.1">
    <property type="nucleotide sequence ID" value="NZ_BEXT01000001.1"/>
</dbReference>
<reference evidence="6" key="2">
    <citation type="submission" date="2019-01" db="EMBL/GenBank/DDBJ databases">
        <title>Genome sequence of Desulfonema ishimotonii strain Tokyo 01.</title>
        <authorList>
            <person name="Fukui M."/>
        </authorList>
    </citation>
    <scope>NUCLEOTIDE SEQUENCE [LARGE SCALE GENOMIC DNA]</scope>
    <source>
        <strain evidence="6">Tokyo 01</strain>
    </source>
</reference>
<proteinExistence type="predicted"/>
<dbReference type="EMBL" id="BEXT01000001">
    <property type="protein sequence ID" value="GBC63829.1"/>
    <property type="molecule type" value="Genomic_DNA"/>
</dbReference>
<dbReference type="AlphaFoldDB" id="A0A401G3L4"/>
<keyword evidence="6" id="KW-1185">Reference proteome</keyword>
<gene>
    <name evidence="5" type="ORF">DENIS_4828</name>
</gene>
<evidence type="ECO:0000256" key="4">
    <source>
        <dbReference type="SAM" id="MobiDB-lite"/>
    </source>
</evidence>
<dbReference type="InterPro" id="IPR050498">
    <property type="entry name" value="Ycf3"/>
</dbReference>
<dbReference type="SMART" id="SM00028">
    <property type="entry name" value="TPR"/>
    <property type="match status" value="4"/>
</dbReference>
<evidence type="ECO:0000256" key="1">
    <source>
        <dbReference type="ARBA" id="ARBA00022737"/>
    </source>
</evidence>
<feature type="compositionally biased region" description="Basic residues" evidence="4">
    <location>
        <begin position="1"/>
        <end position="25"/>
    </location>
</feature>
<dbReference type="InterPro" id="IPR011990">
    <property type="entry name" value="TPR-like_helical_dom_sf"/>
</dbReference>
<dbReference type="PROSITE" id="PS50005">
    <property type="entry name" value="TPR"/>
    <property type="match status" value="4"/>
</dbReference>
<organism evidence="5 6">
    <name type="scientific">Desulfonema ishimotonii</name>
    <dbReference type="NCBI Taxonomy" id="45657"/>
    <lineage>
        <taxon>Bacteria</taxon>
        <taxon>Pseudomonadati</taxon>
        <taxon>Thermodesulfobacteriota</taxon>
        <taxon>Desulfobacteria</taxon>
        <taxon>Desulfobacterales</taxon>
        <taxon>Desulfococcaceae</taxon>
        <taxon>Desulfonema</taxon>
    </lineage>
</organism>
<keyword evidence="1" id="KW-0677">Repeat</keyword>
<evidence type="ECO:0000256" key="2">
    <source>
        <dbReference type="ARBA" id="ARBA00022803"/>
    </source>
</evidence>
<comment type="caution">
    <text evidence="5">The sequence shown here is derived from an EMBL/GenBank/DDBJ whole genome shotgun (WGS) entry which is preliminary data.</text>
</comment>
<dbReference type="SUPFAM" id="SSF48452">
    <property type="entry name" value="TPR-like"/>
    <property type="match status" value="1"/>
</dbReference>
<keyword evidence="2 3" id="KW-0802">TPR repeat</keyword>